<feature type="region of interest" description="Disordered" evidence="1">
    <location>
        <begin position="1"/>
        <end position="25"/>
    </location>
</feature>
<feature type="region of interest" description="Disordered" evidence="1">
    <location>
        <begin position="62"/>
        <end position="81"/>
    </location>
</feature>
<organism evidence="2 3">
    <name type="scientific">Pseudoclavibacter helvolus</name>
    <dbReference type="NCBI Taxonomy" id="255205"/>
    <lineage>
        <taxon>Bacteria</taxon>
        <taxon>Bacillati</taxon>
        <taxon>Actinomycetota</taxon>
        <taxon>Actinomycetes</taxon>
        <taxon>Micrococcales</taxon>
        <taxon>Microbacteriaceae</taxon>
        <taxon>Pseudoclavibacter</taxon>
    </lineage>
</organism>
<reference evidence="2 3" key="1">
    <citation type="submission" date="2020-08" db="EMBL/GenBank/DDBJ databases">
        <title>Sequencing the genomes of 1000 actinobacteria strains.</title>
        <authorList>
            <person name="Klenk H.-P."/>
        </authorList>
    </citation>
    <scope>NUCLEOTIDE SEQUENCE [LARGE SCALE GENOMIC DNA]</scope>
    <source>
        <strain evidence="2 3">DSM 20419</strain>
    </source>
</reference>
<dbReference type="EMBL" id="JACHWJ010000003">
    <property type="protein sequence ID" value="MBB2958351.1"/>
    <property type="molecule type" value="Genomic_DNA"/>
</dbReference>
<gene>
    <name evidence="2" type="ORF">FHX72_002496</name>
</gene>
<protein>
    <submittedName>
        <fullName evidence="2">Uncharacterized protein</fullName>
    </submittedName>
</protein>
<accession>A0A7W4YGR4</accession>
<evidence type="ECO:0000313" key="2">
    <source>
        <dbReference type="EMBL" id="MBB2958351.1"/>
    </source>
</evidence>
<dbReference type="RefSeq" id="WP_282859904.1">
    <property type="nucleotide sequence ID" value="NZ_JACHWJ010000003.1"/>
</dbReference>
<feature type="compositionally biased region" description="Basic and acidic residues" evidence="1">
    <location>
        <begin position="1"/>
        <end position="22"/>
    </location>
</feature>
<dbReference type="Proteomes" id="UP000545286">
    <property type="component" value="Unassembled WGS sequence"/>
</dbReference>
<keyword evidence="3" id="KW-1185">Reference proteome</keyword>
<comment type="caution">
    <text evidence="2">The sequence shown here is derived from an EMBL/GenBank/DDBJ whole genome shotgun (WGS) entry which is preliminary data.</text>
</comment>
<evidence type="ECO:0000256" key="1">
    <source>
        <dbReference type="SAM" id="MobiDB-lite"/>
    </source>
</evidence>
<dbReference type="AlphaFoldDB" id="A0A7W4YGR4"/>
<sequence>MDDAEHERSDAARRSERAEHVEGSAGWLRLREEARGERGASAIMAIPMGTLMKNPARQEIHSANAPPITMPRLAPIPAVAP</sequence>
<name>A0A7W4YGR4_9MICO</name>
<evidence type="ECO:0000313" key="3">
    <source>
        <dbReference type="Proteomes" id="UP000545286"/>
    </source>
</evidence>
<proteinExistence type="predicted"/>